<evidence type="ECO:0000256" key="1">
    <source>
        <dbReference type="ARBA" id="ARBA00012444"/>
    </source>
</evidence>
<dbReference type="PIRSF" id="PIRSF000654">
    <property type="entry name" value="Integrin-linked_kinase"/>
    <property type="match status" value="1"/>
</dbReference>
<keyword evidence="5" id="KW-0418">Kinase</keyword>
<evidence type="ECO:0000256" key="10">
    <source>
        <dbReference type="RuleBase" id="RU000304"/>
    </source>
</evidence>
<dbReference type="GO" id="GO:0004691">
    <property type="term" value="F:cAMP-dependent protein kinase activity"/>
    <property type="evidence" value="ECO:0007669"/>
    <property type="project" value="UniProtKB-EC"/>
</dbReference>
<dbReference type="InterPro" id="IPR017441">
    <property type="entry name" value="Protein_kinase_ATP_BS"/>
</dbReference>
<organism evidence="12 13">
    <name type="scientific">Pristionchus fissidentatus</name>
    <dbReference type="NCBI Taxonomy" id="1538716"/>
    <lineage>
        <taxon>Eukaryota</taxon>
        <taxon>Metazoa</taxon>
        <taxon>Ecdysozoa</taxon>
        <taxon>Nematoda</taxon>
        <taxon>Chromadorea</taxon>
        <taxon>Rhabditida</taxon>
        <taxon>Rhabditina</taxon>
        <taxon>Diplogasteromorpha</taxon>
        <taxon>Diplogasteroidea</taxon>
        <taxon>Neodiplogasteridae</taxon>
        <taxon>Pristionchus</taxon>
    </lineage>
</organism>
<dbReference type="GO" id="GO:0005634">
    <property type="term" value="C:nucleus"/>
    <property type="evidence" value="ECO:0007669"/>
    <property type="project" value="TreeGrafter"/>
</dbReference>
<feature type="non-terminal residue" evidence="12">
    <location>
        <position position="280"/>
    </location>
</feature>
<proteinExistence type="inferred from homology"/>
<dbReference type="GO" id="GO:0005829">
    <property type="term" value="C:cytosol"/>
    <property type="evidence" value="ECO:0007669"/>
    <property type="project" value="TreeGrafter"/>
</dbReference>
<dbReference type="Proteomes" id="UP001432322">
    <property type="component" value="Unassembled WGS sequence"/>
</dbReference>
<dbReference type="Pfam" id="PF00069">
    <property type="entry name" value="Pkinase"/>
    <property type="match status" value="1"/>
</dbReference>
<comment type="catalytic activity">
    <reaction evidence="7">
        <text>L-threonyl-[protein] + ATP = O-phospho-L-threonyl-[protein] + ADP + H(+)</text>
        <dbReference type="Rhea" id="RHEA:46608"/>
        <dbReference type="Rhea" id="RHEA-COMP:11060"/>
        <dbReference type="Rhea" id="RHEA-COMP:11605"/>
        <dbReference type="ChEBI" id="CHEBI:15378"/>
        <dbReference type="ChEBI" id="CHEBI:30013"/>
        <dbReference type="ChEBI" id="CHEBI:30616"/>
        <dbReference type="ChEBI" id="CHEBI:61977"/>
        <dbReference type="ChEBI" id="CHEBI:456216"/>
        <dbReference type="EC" id="2.7.11.11"/>
    </reaction>
</comment>
<feature type="non-terminal residue" evidence="12">
    <location>
        <position position="1"/>
    </location>
</feature>
<comment type="catalytic activity">
    <reaction evidence="8">
        <text>L-seryl-[protein] + ATP = O-phospho-L-seryl-[protein] + ADP + H(+)</text>
        <dbReference type="Rhea" id="RHEA:17989"/>
        <dbReference type="Rhea" id="RHEA-COMP:9863"/>
        <dbReference type="Rhea" id="RHEA-COMP:11604"/>
        <dbReference type="ChEBI" id="CHEBI:15378"/>
        <dbReference type="ChEBI" id="CHEBI:29999"/>
        <dbReference type="ChEBI" id="CHEBI:30616"/>
        <dbReference type="ChEBI" id="CHEBI:83421"/>
        <dbReference type="ChEBI" id="CHEBI:456216"/>
        <dbReference type="EC" id="2.7.11.11"/>
    </reaction>
</comment>
<evidence type="ECO:0000256" key="8">
    <source>
        <dbReference type="ARBA" id="ARBA00047454"/>
    </source>
</evidence>
<evidence type="ECO:0000256" key="4">
    <source>
        <dbReference type="ARBA" id="ARBA00022741"/>
    </source>
</evidence>
<evidence type="ECO:0000313" key="13">
    <source>
        <dbReference type="Proteomes" id="UP001432322"/>
    </source>
</evidence>
<dbReference type="PROSITE" id="PS00108">
    <property type="entry name" value="PROTEIN_KINASE_ST"/>
    <property type="match status" value="1"/>
</dbReference>
<dbReference type="SMART" id="SM00220">
    <property type="entry name" value="S_TKc"/>
    <property type="match status" value="1"/>
</dbReference>
<name>A0AAV5VLT0_9BILA</name>
<dbReference type="InterPro" id="IPR000719">
    <property type="entry name" value="Prot_kinase_dom"/>
</dbReference>
<dbReference type="EC" id="2.7.11.11" evidence="1"/>
<dbReference type="FunFam" id="3.30.200.20:FF:000005">
    <property type="entry name" value="cAMP-dependent protein kinase catalytic subunit"/>
    <property type="match status" value="1"/>
</dbReference>
<evidence type="ECO:0000256" key="7">
    <source>
        <dbReference type="ARBA" id="ARBA00047292"/>
    </source>
</evidence>
<protein>
    <recommendedName>
        <fullName evidence="1">cAMP-dependent protein kinase</fullName>
        <ecNumber evidence="1">2.7.11.11</ecNumber>
    </recommendedName>
</protein>
<evidence type="ECO:0000256" key="9">
    <source>
        <dbReference type="PROSITE-ProRule" id="PRU10141"/>
    </source>
</evidence>
<feature type="domain" description="Protein kinase" evidence="11">
    <location>
        <begin position="13"/>
        <end position="267"/>
    </location>
</feature>
<dbReference type="AlphaFoldDB" id="A0AAV5VLT0"/>
<accession>A0AAV5VLT0</accession>
<dbReference type="PROSITE" id="PS50011">
    <property type="entry name" value="PROTEIN_KINASE_DOM"/>
    <property type="match status" value="1"/>
</dbReference>
<dbReference type="GO" id="GO:0005952">
    <property type="term" value="C:cAMP-dependent protein kinase complex"/>
    <property type="evidence" value="ECO:0007669"/>
    <property type="project" value="TreeGrafter"/>
</dbReference>
<dbReference type="Gene3D" id="1.10.510.10">
    <property type="entry name" value="Transferase(Phosphotransferase) domain 1"/>
    <property type="match status" value="1"/>
</dbReference>
<reference evidence="12" key="1">
    <citation type="submission" date="2023-10" db="EMBL/GenBank/DDBJ databases">
        <title>Genome assembly of Pristionchus species.</title>
        <authorList>
            <person name="Yoshida K."/>
            <person name="Sommer R.J."/>
        </authorList>
    </citation>
    <scope>NUCLEOTIDE SEQUENCE</scope>
    <source>
        <strain evidence="12">RS5133</strain>
    </source>
</reference>
<evidence type="ECO:0000256" key="3">
    <source>
        <dbReference type="ARBA" id="ARBA00022679"/>
    </source>
</evidence>
<sequence length="280" mass="32315">YTNSQKIPSLDDFERIKTLGEGGFGKVMLVKHKETDKYYAMKILNKAKTVEKKDVEGPINEKKILQRINFPFLVNMTCSFKDNSNLYMVLEFVSGGMLYFHLERFGRFEEDRARFYAAQVVLALEYLHSIDIIHRDIKSENILIDATGYLKLTDFGVSKRVISKTWTEVGTPEYTAPEMIKGNAYDKAIDWWSTGVLIYEMTTGSYPFEDDETPKLEEKIVAGKVEYPSHCSPQLTNLLENLLQVDPEMRFGSLTNGIADIKNHDWFGWMEWSSLNQRTV</sequence>
<dbReference type="PANTHER" id="PTHR24353:SF153">
    <property type="entry name" value="CAMP-DEPENDENT PROTEIN KINASE CATALYTIC SUBUNIT 1"/>
    <property type="match status" value="1"/>
</dbReference>
<evidence type="ECO:0000256" key="6">
    <source>
        <dbReference type="ARBA" id="ARBA00022840"/>
    </source>
</evidence>
<gene>
    <name evidence="12" type="ORF">PFISCL1PPCAC_11944</name>
</gene>
<dbReference type="InterPro" id="IPR008271">
    <property type="entry name" value="Ser/Thr_kinase_AS"/>
</dbReference>
<keyword evidence="13" id="KW-1185">Reference proteome</keyword>
<dbReference type="SUPFAM" id="SSF56112">
    <property type="entry name" value="Protein kinase-like (PK-like)"/>
    <property type="match status" value="1"/>
</dbReference>
<evidence type="ECO:0000259" key="11">
    <source>
        <dbReference type="PROSITE" id="PS50011"/>
    </source>
</evidence>
<dbReference type="PANTHER" id="PTHR24353">
    <property type="entry name" value="CYCLIC NUCLEOTIDE-DEPENDENT PROTEIN KINASE"/>
    <property type="match status" value="1"/>
</dbReference>
<dbReference type="FunFam" id="1.10.510.10:FF:000465">
    <property type="entry name" value="Non-specific serine/threonine protein kinase"/>
    <property type="match status" value="1"/>
</dbReference>
<comment type="similarity">
    <text evidence="10">Belongs to the protein kinase superfamily.</text>
</comment>
<dbReference type="PROSITE" id="PS00107">
    <property type="entry name" value="PROTEIN_KINASE_ATP"/>
    <property type="match status" value="1"/>
</dbReference>
<evidence type="ECO:0000256" key="5">
    <source>
        <dbReference type="ARBA" id="ARBA00022777"/>
    </source>
</evidence>
<feature type="binding site" evidence="9">
    <location>
        <position position="42"/>
    </location>
    <ligand>
        <name>ATP</name>
        <dbReference type="ChEBI" id="CHEBI:30616"/>
    </ligand>
</feature>
<keyword evidence="3" id="KW-0808">Transferase</keyword>
<keyword evidence="6 9" id="KW-0067">ATP-binding</keyword>
<dbReference type="EMBL" id="BTSY01000003">
    <property type="protein sequence ID" value="GMT20647.1"/>
    <property type="molecule type" value="Genomic_DNA"/>
</dbReference>
<keyword evidence="2 10" id="KW-0723">Serine/threonine-protein kinase</keyword>
<dbReference type="InterPro" id="IPR011009">
    <property type="entry name" value="Kinase-like_dom_sf"/>
</dbReference>
<evidence type="ECO:0000313" key="12">
    <source>
        <dbReference type="EMBL" id="GMT20647.1"/>
    </source>
</evidence>
<comment type="caution">
    <text evidence="12">The sequence shown here is derived from an EMBL/GenBank/DDBJ whole genome shotgun (WGS) entry which is preliminary data.</text>
</comment>
<dbReference type="Gene3D" id="3.30.200.20">
    <property type="entry name" value="Phosphorylase Kinase, domain 1"/>
    <property type="match status" value="1"/>
</dbReference>
<keyword evidence="4 9" id="KW-0547">Nucleotide-binding</keyword>
<evidence type="ECO:0000256" key="2">
    <source>
        <dbReference type="ARBA" id="ARBA00022527"/>
    </source>
</evidence>
<dbReference type="GO" id="GO:0005524">
    <property type="term" value="F:ATP binding"/>
    <property type="evidence" value="ECO:0007669"/>
    <property type="project" value="UniProtKB-UniRule"/>
</dbReference>